<evidence type="ECO:0000259" key="2">
    <source>
        <dbReference type="Pfam" id="PF02517"/>
    </source>
</evidence>
<feature type="transmembrane region" description="Helical" evidence="1">
    <location>
        <begin position="102"/>
        <end position="125"/>
    </location>
</feature>
<proteinExistence type="predicted"/>
<organism evidence="3 4">
    <name type="scientific">Halogeometricum rufum</name>
    <dbReference type="NCBI Taxonomy" id="553469"/>
    <lineage>
        <taxon>Archaea</taxon>
        <taxon>Methanobacteriati</taxon>
        <taxon>Methanobacteriota</taxon>
        <taxon>Stenosarchaea group</taxon>
        <taxon>Halobacteria</taxon>
        <taxon>Halobacteriales</taxon>
        <taxon>Haloferacaceae</taxon>
        <taxon>Halogeometricum</taxon>
    </lineage>
</organism>
<evidence type="ECO:0000313" key="3">
    <source>
        <dbReference type="EMBL" id="SFR66075.1"/>
    </source>
</evidence>
<gene>
    <name evidence="3" type="ORF">SAMN04487947_3257</name>
</gene>
<keyword evidence="1" id="KW-0472">Membrane</keyword>
<feature type="transmembrane region" description="Helical" evidence="1">
    <location>
        <begin position="137"/>
        <end position="159"/>
    </location>
</feature>
<dbReference type="Pfam" id="PF02517">
    <property type="entry name" value="Rce1-like"/>
    <property type="match status" value="1"/>
</dbReference>
<name>A0A1I6IH55_9EURY</name>
<feature type="transmembrane region" description="Helical" evidence="1">
    <location>
        <begin position="211"/>
        <end position="229"/>
    </location>
</feature>
<dbReference type="OrthoDB" id="381063at2157"/>
<dbReference type="AlphaFoldDB" id="A0A1I6IH55"/>
<feature type="domain" description="CAAX prenyl protease 2/Lysostaphin resistance protein A-like" evidence="2">
    <location>
        <begin position="146"/>
        <end position="248"/>
    </location>
</feature>
<feature type="transmembrane region" description="Helical" evidence="1">
    <location>
        <begin position="259"/>
        <end position="277"/>
    </location>
</feature>
<keyword evidence="1" id="KW-0812">Transmembrane</keyword>
<dbReference type="GO" id="GO:0004175">
    <property type="term" value="F:endopeptidase activity"/>
    <property type="evidence" value="ECO:0007669"/>
    <property type="project" value="UniProtKB-ARBA"/>
</dbReference>
<evidence type="ECO:0000256" key="1">
    <source>
        <dbReference type="SAM" id="Phobius"/>
    </source>
</evidence>
<keyword evidence="4" id="KW-1185">Reference proteome</keyword>
<feature type="transmembrane region" description="Helical" evidence="1">
    <location>
        <begin position="180"/>
        <end position="199"/>
    </location>
</feature>
<keyword evidence="1" id="KW-1133">Transmembrane helix</keyword>
<dbReference type="Proteomes" id="UP000198531">
    <property type="component" value="Unassembled WGS sequence"/>
</dbReference>
<feature type="transmembrane region" description="Helical" evidence="1">
    <location>
        <begin position="64"/>
        <end position="90"/>
    </location>
</feature>
<feature type="transmembrane region" description="Helical" evidence="1">
    <location>
        <begin position="20"/>
        <end position="44"/>
    </location>
</feature>
<dbReference type="RefSeq" id="WP_089809544.1">
    <property type="nucleotide sequence ID" value="NZ_FOYT01000003.1"/>
</dbReference>
<dbReference type="EMBL" id="FOYT01000003">
    <property type="protein sequence ID" value="SFR66075.1"/>
    <property type="molecule type" value="Genomic_DNA"/>
</dbReference>
<evidence type="ECO:0000313" key="4">
    <source>
        <dbReference type="Proteomes" id="UP000198531"/>
    </source>
</evidence>
<protein>
    <recommendedName>
        <fullName evidence="2">CAAX prenyl protease 2/Lysostaphin resistance protein A-like domain-containing protein</fullName>
    </recommendedName>
</protein>
<reference evidence="4" key="1">
    <citation type="submission" date="2016-10" db="EMBL/GenBank/DDBJ databases">
        <authorList>
            <person name="Varghese N."/>
            <person name="Submissions S."/>
        </authorList>
    </citation>
    <scope>NUCLEOTIDE SEQUENCE [LARGE SCALE GENOMIC DNA]</scope>
    <source>
        <strain evidence="4">CGMCC 1.7736</strain>
    </source>
</reference>
<dbReference type="InterPro" id="IPR003675">
    <property type="entry name" value="Rce1/LyrA-like_dom"/>
</dbReference>
<accession>A0A1I6IH55</accession>
<dbReference type="GO" id="GO:0080120">
    <property type="term" value="P:CAAX-box protein maturation"/>
    <property type="evidence" value="ECO:0007669"/>
    <property type="project" value="UniProtKB-ARBA"/>
</dbReference>
<sequence>MNRNVRIPHVAVDLSDRRVISWRLLAAVLAVEVVLSAAFNLVVFRSEWFLETVFRPVFVATGGLVGPTLLVNAVNVLLVLVGLLILVGGLRLRDLGLERSKLPLAAAVTAGLWATIQVVGAAVAYVQTGSVALDPLWSTAGVGAVLGLLVAQLFGNALFEEVLYRAVLLDQLVLKLRHRRRGFLLALVGSQAVFSLLHVPNRLYQGFPLDALLVSLGMLFLMGLLFALVYHRTGNLLVAVGVHAVGNAPTMLVETPVSGNFLTVVLAVVLVVVWPVVSGSRGSGPQSSDEVRPTA</sequence>